<dbReference type="Gene3D" id="3.90.550.10">
    <property type="entry name" value="Spore Coat Polysaccharide Biosynthesis Protein SpsA, Chain A"/>
    <property type="match status" value="1"/>
</dbReference>
<comment type="pathway">
    <text evidence="2">Lipid metabolism; sphingolipid metabolism.</text>
</comment>
<dbReference type="Proteomes" id="UP001496627">
    <property type="component" value="Unassembled WGS sequence"/>
</dbReference>
<evidence type="ECO:0000256" key="9">
    <source>
        <dbReference type="SAM" id="Phobius"/>
    </source>
</evidence>
<gene>
    <name evidence="10" type="ORF">ABK249_23050</name>
</gene>
<evidence type="ECO:0000256" key="8">
    <source>
        <dbReference type="ARBA" id="ARBA00023136"/>
    </source>
</evidence>
<evidence type="ECO:0000256" key="4">
    <source>
        <dbReference type="ARBA" id="ARBA00022676"/>
    </source>
</evidence>
<reference evidence="10 11" key="1">
    <citation type="submission" date="2024-05" db="EMBL/GenBank/DDBJ databases">
        <title>Neorhizobium sp. Rsf11, a plant growth promoting and heavy metal resistant PAH-degrader.</title>
        <authorList>
            <person name="Golubev S.N."/>
            <person name="Muratova A.Y."/>
            <person name="Markelova M.I."/>
        </authorList>
    </citation>
    <scope>NUCLEOTIDE SEQUENCE [LARGE SCALE GENOMIC DNA]</scope>
    <source>
        <strain evidence="10 11">Rsf11</strain>
    </source>
</reference>
<name>A0ABV0M7E6_9HYPH</name>
<keyword evidence="7 9" id="KW-1133">Transmembrane helix</keyword>
<accession>A0ABV0M7E6</accession>
<dbReference type="EMBL" id="JBEAAL010000020">
    <property type="protein sequence ID" value="MEQ1407803.1"/>
    <property type="molecule type" value="Genomic_DNA"/>
</dbReference>
<evidence type="ECO:0000256" key="7">
    <source>
        <dbReference type="ARBA" id="ARBA00022989"/>
    </source>
</evidence>
<keyword evidence="8 9" id="KW-0472">Membrane</keyword>
<dbReference type="Pfam" id="PF13506">
    <property type="entry name" value="Glyco_transf_21"/>
    <property type="match status" value="1"/>
</dbReference>
<keyword evidence="11" id="KW-1185">Reference proteome</keyword>
<dbReference type="RefSeq" id="WP_348864177.1">
    <property type="nucleotide sequence ID" value="NZ_JBEAAL010000020.1"/>
</dbReference>
<sequence length="380" mass="41129">MEYYLAIAAIAFLLVNLVSIIIAARRLSPSGSAAPSLPKQPPASIVIPACGIENFTSLTLAHAFALDWPHYELIFCVADERDPVVSKIQDAIAAHPAVPARILIGDDRISANPKLNNCVKGWRAATNDWVILADSNVLMPPDYVQHLMAGWRKDTGVVCSTPLGSRPDGFWAKVECVFLNTHQARWQYAGEAVGFGFAQGKSMLWYKPMLNAEGGIEALAAEIAEDAAATKLVHGIGRKVHLVASPFEQPLGRRNLAEIWGRQSRWARLRRVTFPAYFAPEILLGSLPPLLFGIAAAQIADVSATAVAVAVLLATYLPEFGLALAKNWPVSLASFAAMMVRDIMMPAIWLRSWIGGSFEWRGSTMTIGTEGSELNTPSAA</sequence>
<evidence type="ECO:0000313" key="11">
    <source>
        <dbReference type="Proteomes" id="UP001496627"/>
    </source>
</evidence>
<evidence type="ECO:0000256" key="6">
    <source>
        <dbReference type="ARBA" id="ARBA00022692"/>
    </source>
</evidence>
<evidence type="ECO:0000313" key="10">
    <source>
        <dbReference type="EMBL" id="MEQ1407803.1"/>
    </source>
</evidence>
<dbReference type="PANTHER" id="PTHR12726:SF0">
    <property type="entry name" value="CERAMIDE GLUCOSYLTRANSFERASE"/>
    <property type="match status" value="1"/>
</dbReference>
<comment type="pathway">
    <text evidence="3">Sphingolipid metabolism.</text>
</comment>
<evidence type="ECO:0000256" key="5">
    <source>
        <dbReference type="ARBA" id="ARBA00022679"/>
    </source>
</evidence>
<keyword evidence="6 9" id="KW-0812">Transmembrane</keyword>
<organism evidence="10 11">
    <name type="scientific">Neorhizobium phenanthreniclasticum</name>
    <dbReference type="NCBI Taxonomy" id="3157917"/>
    <lineage>
        <taxon>Bacteria</taxon>
        <taxon>Pseudomonadati</taxon>
        <taxon>Pseudomonadota</taxon>
        <taxon>Alphaproteobacteria</taxon>
        <taxon>Hyphomicrobiales</taxon>
        <taxon>Rhizobiaceae</taxon>
        <taxon>Rhizobium/Agrobacterium group</taxon>
        <taxon>Neorhizobium</taxon>
    </lineage>
</organism>
<feature type="transmembrane region" description="Helical" evidence="9">
    <location>
        <begin position="6"/>
        <end position="24"/>
    </location>
</feature>
<comment type="caution">
    <text evidence="10">The sequence shown here is derived from an EMBL/GenBank/DDBJ whole genome shotgun (WGS) entry which is preliminary data.</text>
</comment>
<dbReference type="InterPro" id="IPR025993">
    <property type="entry name" value="Ceramide_glucosylTrfase"/>
</dbReference>
<keyword evidence="4" id="KW-0328">Glycosyltransferase</keyword>
<proteinExistence type="predicted"/>
<protein>
    <submittedName>
        <fullName evidence="10">Glycosyltransferase</fullName>
    </submittedName>
</protein>
<dbReference type="InterPro" id="IPR029044">
    <property type="entry name" value="Nucleotide-diphossugar_trans"/>
</dbReference>
<dbReference type="PANTHER" id="PTHR12726">
    <property type="entry name" value="CERAMIDE GLUCOSYLTRANSFERASE"/>
    <property type="match status" value="1"/>
</dbReference>
<keyword evidence="5" id="KW-0808">Transferase</keyword>
<evidence type="ECO:0000256" key="1">
    <source>
        <dbReference type="ARBA" id="ARBA00004141"/>
    </source>
</evidence>
<evidence type="ECO:0000256" key="2">
    <source>
        <dbReference type="ARBA" id="ARBA00004760"/>
    </source>
</evidence>
<comment type="subcellular location">
    <subcellularLocation>
        <location evidence="1">Membrane</location>
        <topology evidence="1">Multi-pass membrane protein</topology>
    </subcellularLocation>
</comment>
<dbReference type="SUPFAM" id="SSF53448">
    <property type="entry name" value="Nucleotide-diphospho-sugar transferases"/>
    <property type="match status" value="1"/>
</dbReference>
<evidence type="ECO:0000256" key="3">
    <source>
        <dbReference type="ARBA" id="ARBA00004991"/>
    </source>
</evidence>